<accession>A0ABQ4Y9M5</accession>
<reference evidence="2" key="1">
    <citation type="journal article" date="2022" name="Int. J. Mol. Sci.">
        <title>Draft Genome of Tanacetum Coccineum: Genomic Comparison of Closely Related Tanacetum-Family Plants.</title>
        <authorList>
            <person name="Yamashiro T."/>
            <person name="Shiraishi A."/>
            <person name="Nakayama K."/>
            <person name="Satake H."/>
        </authorList>
    </citation>
    <scope>NUCLEOTIDE SEQUENCE</scope>
</reference>
<evidence type="ECO:0000313" key="2">
    <source>
        <dbReference type="EMBL" id="GJS74399.1"/>
    </source>
</evidence>
<keyword evidence="1" id="KW-1133">Transmembrane helix</keyword>
<evidence type="ECO:0000313" key="3">
    <source>
        <dbReference type="Proteomes" id="UP001151760"/>
    </source>
</evidence>
<protein>
    <submittedName>
        <fullName evidence="2">Uncharacterized protein</fullName>
    </submittedName>
</protein>
<feature type="transmembrane region" description="Helical" evidence="1">
    <location>
        <begin position="30"/>
        <end position="53"/>
    </location>
</feature>
<keyword evidence="1" id="KW-0472">Membrane</keyword>
<reference evidence="2" key="2">
    <citation type="submission" date="2022-01" db="EMBL/GenBank/DDBJ databases">
        <authorList>
            <person name="Yamashiro T."/>
            <person name="Shiraishi A."/>
            <person name="Satake H."/>
            <person name="Nakayama K."/>
        </authorList>
    </citation>
    <scope>NUCLEOTIDE SEQUENCE</scope>
</reference>
<dbReference type="Proteomes" id="UP001151760">
    <property type="component" value="Unassembled WGS sequence"/>
</dbReference>
<organism evidence="2 3">
    <name type="scientific">Tanacetum coccineum</name>
    <dbReference type="NCBI Taxonomy" id="301880"/>
    <lineage>
        <taxon>Eukaryota</taxon>
        <taxon>Viridiplantae</taxon>
        <taxon>Streptophyta</taxon>
        <taxon>Embryophyta</taxon>
        <taxon>Tracheophyta</taxon>
        <taxon>Spermatophyta</taxon>
        <taxon>Magnoliopsida</taxon>
        <taxon>eudicotyledons</taxon>
        <taxon>Gunneridae</taxon>
        <taxon>Pentapetalae</taxon>
        <taxon>asterids</taxon>
        <taxon>campanulids</taxon>
        <taxon>Asterales</taxon>
        <taxon>Asteraceae</taxon>
        <taxon>Asteroideae</taxon>
        <taxon>Anthemideae</taxon>
        <taxon>Anthemidinae</taxon>
        <taxon>Tanacetum</taxon>
    </lineage>
</organism>
<proteinExistence type="predicted"/>
<name>A0ABQ4Y9M5_9ASTR</name>
<comment type="caution">
    <text evidence="2">The sequence shown here is derived from an EMBL/GenBank/DDBJ whole genome shotgun (WGS) entry which is preliminary data.</text>
</comment>
<gene>
    <name evidence="2" type="ORF">Tco_0707240</name>
</gene>
<sequence>MNYVLHHQRPGLSKSIDSNILFDIDGCTLLLGRAEFCLVIGFACGIVVFPGYLDDNIPPFVRRVFPDKLKKLEKKMAGLGKAVKAKVAQPSDKGDKDSVTNEDLGELVHDKAAKGKAAQPSDKGDKDCVTIEDLGELVHKDEKWKKLSVDDSVHVYLLYMCELIFKGQEDNKVVPTFMLRLVEDLAAWDDFP</sequence>
<evidence type="ECO:0000256" key="1">
    <source>
        <dbReference type="SAM" id="Phobius"/>
    </source>
</evidence>
<dbReference type="EMBL" id="BQNB010010228">
    <property type="protein sequence ID" value="GJS74399.1"/>
    <property type="molecule type" value="Genomic_DNA"/>
</dbReference>
<keyword evidence="3" id="KW-1185">Reference proteome</keyword>
<keyword evidence="1" id="KW-0812">Transmembrane</keyword>